<gene>
    <name evidence="2" type="ORF">GGQ97_001808</name>
</gene>
<dbReference type="AlphaFoldDB" id="A0A7X5Y746"/>
<dbReference type="PROSITE" id="PS50925">
    <property type="entry name" value="BLUF"/>
    <property type="match status" value="1"/>
</dbReference>
<organism evidence="2 3">
    <name type="scientific">Sphingomonas kaistensis</name>
    <dbReference type="NCBI Taxonomy" id="298708"/>
    <lineage>
        <taxon>Bacteria</taxon>
        <taxon>Pseudomonadati</taxon>
        <taxon>Pseudomonadota</taxon>
        <taxon>Alphaproteobacteria</taxon>
        <taxon>Sphingomonadales</taxon>
        <taxon>Sphingomonadaceae</taxon>
        <taxon>Sphingomonas</taxon>
    </lineage>
</organism>
<dbReference type="SMART" id="SM01034">
    <property type="entry name" value="BLUF"/>
    <property type="match status" value="1"/>
</dbReference>
<dbReference type="InterPro" id="IPR036046">
    <property type="entry name" value="Acylphosphatase-like_dom_sf"/>
</dbReference>
<dbReference type="GO" id="GO:0071949">
    <property type="term" value="F:FAD binding"/>
    <property type="evidence" value="ECO:0007669"/>
    <property type="project" value="InterPro"/>
</dbReference>
<reference evidence="2 3" key="1">
    <citation type="submission" date="2020-03" db="EMBL/GenBank/DDBJ databases">
        <title>Genomic Encyclopedia of Type Strains, Phase IV (KMG-IV): sequencing the most valuable type-strain genomes for metagenomic binning, comparative biology and taxonomic classification.</title>
        <authorList>
            <person name="Goeker M."/>
        </authorList>
    </citation>
    <scope>NUCLEOTIDE SEQUENCE [LARGE SCALE GENOMIC DNA]</scope>
    <source>
        <strain evidence="2 3">DSM 16846</strain>
    </source>
</reference>
<dbReference type="Proteomes" id="UP000558192">
    <property type="component" value="Unassembled WGS sequence"/>
</dbReference>
<sequence>MHQLIYRSQPFGYDKAMLAGILLTARRNNPRLDITGALICRHDLYLQLIEGSEPAIEALFARIAVDDRHNDVRLLLSTAVDRRMFPHWAMLDDTPDSMFWSPEEVAAGAIEQAGPLALLAAFARLAGSSAR</sequence>
<dbReference type="Gene3D" id="3.30.70.100">
    <property type="match status" value="1"/>
</dbReference>
<name>A0A7X5Y746_9SPHN</name>
<keyword evidence="3" id="KW-1185">Reference proteome</keyword>
<dbReference type="Pfam" id="PF04940">
    <property type="entry name" value="BLUF"/>
    <property type="match status" value="1"/>
</dbReference>
<protein>
    <recommendedName>
        <fullName evidence="1">BLUF domain-containing protein</fullName>
    </recommendedName>
</protein>
<evidence type="ECO:0000313" key="3">
    <source>
        <dbReference type="Proteomes" id="UP000558192"/>
    </source>
</evidence>
<proteinExistence type="predicted"/>
<feature type="domain" description="BLUF" evidence="1">
    <location>
        <begin position="1"/>
        <end position="91"/>
    </location>
</feature>
<dbReference type="EMBL" id="JAATJC010000001">
    <property type="protein sequence ID" value="NJC06015.1"/>
    <property type="molecule type" value="Genomic_DNA"/>
</dbReference>
<evidence type="ECO:0000259" key="1">
    <source>
        <dbReference type="PROSITE" id="PS50925"/>
    </source>
</evidence>
<accession>A0A7X5Y746</accession>
<dbReference type="SUPFAM" id="SSF54975">
    <property type="entry name" value="Acylphosphatase/BLUF domain-like"/>
    <property type="match status" value="1"/>
</dbReference>
<dbReference type="GO" id="GO:0009882">
    <property type="term" value="F:blue light photoreceptor activity"/>
    <property type="evidence" value="ECO:0007669"/>
    <property type="project" value="InterPro"/>
</dbReference>
<dbReference type="RefSeq" id="WP_168068942.1">
    <property type="nucleotide sequence ID" value="NZ_JAATJC010000001.1"/>
</dbReference>
<dbReference type="InterPro" id="IPR007024">
    <property type="entry name" value="BLUF_domain"/>
</dbReference>
<evidence type="ECO:0000313" key="2">
    <source>
        <dbReference type="EMBL" id="NJC06015.1"/>
    </source>
</evidence>
<comment type="caution">
    <text evidence="2">The sequence shown here is derived from an EMBL/GenBank/DDBJ whole genome shotgun (WGS) entry which is preliminary data.</text>
</comment>